<evidence type="ECO:0000313" key="2">
    <source>
        <dbReference type="EMBL" id="HHY26876.1"/>
    </source>
</evidence>
<evidence type="ECO:0000313" key="3">
    <source>
        <dbReference type="Proteomes" id="UP000553059"/>
    </source>
</evidence>
<proteinExistence type="predicted"/>
<dbReference type="InterPro" id="IPR045676">
    <property type="entry name" value="DUF6194"/>
</dbReference>
<dbReference type="Pfam" id="PF19694">
    <property type="entry name" value="DUF6194"/>
    <property type="match status" value="1"/>
</dbReference>
<comment type="caution">
    <text evidence="2">The sequence shown here is derived from an EMBL/GenBank/DDBJ whole genome shotgun (WGS) entry which is preliminary data.</text>
</comment>
<gene>
    <name evidence="2" type="ORF">GX523_09070</name>
</gene>
<protein>
    <recommendedName>
        <fullName evidence="1">DUF6194 domain-containing protein</fullName>
    </recommendedName>
</protein>
<evidence type="ECO:0000259" key="1">
    <source>
        <dbReference type="Pfam" id="PF19694"/>
    </source>
</evidence>
<accession>A0A7C7D5P1</accession>
<name>A0A7C7D5P1_9FIRM</name>
<dbReference type="AlphaFoldDB" id="A0A7C7D5P1"/>
<dbReference type="Proteomes" id="UP000553059">
    <property type="component" value="Unassembled WGS sequence"/>
</dbReference>
<dbReference type="EMBL" id="DUTF01000208">
    <property type="protein sequence ID" value="HHY26876.1"/>
    <property type="molecule type" value="Genomic_DNA"/>
</dbReference>
<sequence length="148" mass="17053">MKPNDILEYCTSNLDGTVLVESWGEKGIFYNPYNTLKRGVYVLTIKEKDGDNDKSSNLNRANIFRVNLGMRKTTFKELLGEIPKRPAAGGIVDMDYDFTELDKIIPHPVYAWMGWISVLNPTVKTFETLKPFIEEAYTFSKEKFSKRK</sequence>
<organism evidence="2 3">
    <name type="scientific">Desulfitobacterium dehalogenans</name>
    <dbReference type="NCBI Taxonomy" id="36854"/>
    <lineage>
        <taxon>Bacteria</taxon>
        <taxon>Bacillati</taxon>
        <taxon>Bacillota</taxon>
        <taxon>Clostridia</taxon>
        <taxon>Eubacteriales</taxon>
        <taxon>Desulfitobacteriaceae</taxon>
        <taxon>Desulfitobacterium</taxon>
    </lineage>
</organism>
<reference evidence="2 3" key="1">
    <citation type="journal article" date="2020" name="Biotechnol. Biofuels">
        <title>New insights from the biogas microbiome by comprehensive genome-resolved metagenomics of nearly 1600 species originating from multiple anaerobic digesters.</title>
        <authorList>
            <person name="Campanaro S."/>
            <person name="Treu L."/>
            <person name="Rodriguez-R L.M."/>
            <person name="Kovalovszki A."/>
            <person name="Ziels R.M."/>
            <person name="Maus I."/>
            <person name="Zhu X."/>
            <person name="Kougias P.G."/>
            <person name="Basile A."/>
            <person name="Luo G."/>
            <person name="Schluter A."/>
            <person name="Konstantinidis K.T."/>
            <person name="Angelidaki I."/>
        </authorList>
    </citation>
    <scope>NUCLEOTIDE SEQUENCE [LARGE SCALE GENOMIC DNA]</scope>
    <source>
        <strain evidence="2">AS05jafATM_4</strain>
    </source>
</reference>
<feature type="domain" description="DUF6194" evidence="1">
    <location>
        <begin position="1"/>
        <end position="148"/>
    </location>
</feature>